<keyword evidence="4" id="KW-1185">Reference proteome</keyword>
<evidence type="ECO:0000256" key="1">
    <source>
        <dbReference type="SAM" id="MobiDB-lite"/>
    </source>
</evidence>
<keyword evidence="2" id="KW-0732">Signal</keyword>
<evidence type="ECO:0008006" key="5">
    <source>
        <dbReference type="Google" id="ProtNLM"/>
    </source>
</evidence>
<dbReference type="Proteomes" id="UP001595764">
    <property type="component" value="Unassembled WGS sequence"/>
</dbReference>
<sequence length="221" mass="22260">MRTGLPVVMAISATAMAFALSGCSSSDDKAPTPPIATPPASSSAAAPSSSAAAPASDSASAEYTKQGTKLKIGEKAVVPFKSQKNTGAIGVTVTGIDKGVEADLAPLKLGDRAKGMTPYYIQVKVTNETGSDFAYSSLGLMNGLLADGTSGPHVTVIGKFEKCDSGNSGKAFTTKGASYTSCVLALAPAGAEVKGASYGASTYRDLAPNTDYGKDAVTWQS</sequence>
<protein>
    <recommendedName>
        <fullName evidence="5">Lipoprotein</fullName>
    </recommendedName>
</protein>
<evidence type="ECO:0000313" key="4">
    <source>
        <dbReference type="Proteomes" id="UP001595764"/>
    </source>
</evidence>
<dbReference type="RefSeq" id="WP_377867926.1">
    <property type="nucleotide sequence ID" value="NZ_JBHMAY010000003.1"/>
</dbReference>
<proteinExistence type="predicted"/>
<gene>
    <name evidence="3" type="ORF">ACFORO_16190</name>
</gene>
<evidence type="ECO:0000313" key="3">
    <source>
        <dbReference type="EMBL" id="MFC3511715.1"/>
    </source>
</evidence>
<accession>A0ABV7QHH5</accession>
<dbReference type="EMBL" id="JBHRWI010000020">
    <property type="protein sequence ID" value="MFC3511715.1"/>
    <property type="molecule type" value="Genomic_DNA"/>
</dbReference>
<feature type="signal peptide" evidence="2">
    <location>
        <begin position="1"/>
        <end position="17"/>
    </location>
</feature>
<comment type="caution">
    <text evidence="3">The sequence shown here is derived from an EMBL/GenBank/DDBJ whole genome shotgun (WGS) entry which is preliminary data.</text>
</comment>
<feature type="region of interest" description="Disordered" evidence="1">
    <location>
        <begin position="22"/>
        <end position="60"/>
    </location>
</feature>
<name>A0ABV7QHH5_9PSEU</name>
<reference evidence="4" key="1">
    <citation type="journal article" date="2019" name="Int. J. Syst. Evol. Microbiol.">
        <title>The Global Catalogue of Microorganisms (GCM) 10K type strain sequencing project: providing services to taxonomists for standard genome sequencing and annotation.</title>
        <authorList>
            <consortium name="The Broad Institute Genomics Platform"/>
            <consortium name="The Broad Institute Genome Sequencing Center for Infectious Disease"/>
            <person name="Wu L."/>
            <person name="Ma J."/>
        </authorList>
    </citation>
    <scope>NUCLEOTIDE SEQUENCE [LARGE SCALE GENOMIC DNA]</scope>
    <source>
        <strain evidence="4">CGMCC 4.7682</strain>
    </source>
</reference>
<dbReference type="PROSITE" id="PS51257">
    <property type="entry name" value="PROKAR_LIPOPROTEIN"/>
    <property type="match status" value="1"/>
</dbReference>
<organism evidence="3 4">
    <name type="scientific">Amycolatopsis halotolerans</name>
    <dbReference type="NCBI Taxonomy" id="330083"/>
    <lineage>
        <taxon>Bacteria</taxon>
        <taxon>Bacillati</taxon>
        <taxon>Actinomycetota</taxon>
        <taxon>Actinomycetes</taxon>
        <taxon>Pseudonocardiales</taxon>
        <taxon>Pseudonocardiaceae</taxon>
        <taxon>Amycolatopsis</taxon>
    </lineage>
</organism>
<feature type="chain" id="PRO_5045926870" description="Lipoprotein" evidence="2">
    <location>
        <begin position="18"/>
        <end position="221"/>
    </location>
</feature>
<evidence type="ECO:0000256" key="2">
    <source>
        <dbReference type="SAM" id="SignalP"/>
    </source>
</evidence>
<feature type="compositionally biased region" description="Low complexity" evidence="1">
    <location>
        <begin position="38"/>
        <end position="60"/>
    </location>
</feature>